<dbReference type="Proteomes" id="UP000054481">
    <property type="component" value="Unassembled WGS sequence"/>
</dbReference>
<feature type="region of interest" description="Disordered" evidence="1">
    <location>
        <begin position="1"/>
        <end position="48"/>
    </location>
</feature>
<feature type="compositionally biased region" description="Polar residues" evidence="1">
    <location>
        <begin position="33"/>
        <end position="48"/>
    </location>
</feature>
<sequence length="109" mass="11750">MPQTRSQARRAIAEPNANSTTAETVDETAETAQSGQLHTKAATTSCPKKQSTIAARSIALELWSQGVPTNKITQRTGIKKGAFYTLLNKAKARGFQRGQQVLEAYVADS</sequence>
<reference evidence="2 3" key="1">
    <citation type="journal article" date="2014" name="Genome Biol. Evol.">
        <title>Comparative genomics and transcriptomics analyses reveal divergent lifestyle features of nematode endoparasitic fungus Hirsutella minnesotensis.</title>
        <authorList>
            <person name="Lai Y."/>
            <person name="Liu K."/>
            <person name="Zhang X."/>
            <person name="Zhang X."/>
            <person name="Li K."/>
            <person name="Wang N."/>
            <person name="Shu C."/>
            <person name="Wu Y."/>
            <person name="Wang C."/>
            <person name="Bushley K.E."/>
            <person name="Xiang M."/>
            <person name="Liu X."/>
        </authorList>
    </citation>
    <scope>NUCLEOTIDE SEQUENCE [LARGE SCALE GENOMIC DNA]</scope>
    <source>
        <strain evidence="2 3">3608</strain>
    </source>
</reference>
<dbReference type="AlphaFoldDB" id="A0A0F7ZX57"/>
<evidence type="ECO:0000313" key="2">
    <source>
        <dbReference type="EMBL" id="KJZ70142.1"/>
    </source>
</evidence>
<protein>
    <submittedName>
        <fullName evidence="2">Uncharacterized protein</fullName>
    </submittedName>
</protein>
<keyword evidence="3" id="KW-1185">Reference proteome</keyword>
<dbReference type="EMBL" id="KQ030645">
    <property type="protein sequence ID" value="KJZ70142.1"/>
    <property type="molecule type" value="Genomic_DNA"/>
</dbReference>
<organism evidence="2 3">
    <name type="scientific">Hirsutella minnesotensis 3608</name>
    <dbReference type="NCBI Taxonomy" id="1043627"/>
    <lineage>
        <taxon>Eukaryota</taxon>
        <taxon>Fungi</taxon>
        <taxon>Dikarya</taxon>
        <taxon>Ascomycota</taxon>
        <taxon>Pezizomycotina</taxon>
        <taxon>Sordariomycetes</taxon>
        <taxon>Hypocreomycetidae</taxon>
        <taxon>Hypocreales</taxon>
        <taxon>Ophiocordycipitaceae</taxon>
        <taxon>Hirsutella</taxon>
    </lineage>
</organism>
<evidence type="ECO:0000256" key="1">
    <source>
        <dbReference type="SAM" id="MobiDB-lite"/>
    </source>
</evidence>
<accession>A0A0F7ZX57</accession>
<dbReference type="OrthoDB" id="4927370at2759"/>
<gene>
    <name evidence="2" type="ORF">HIM_10468</name>
</gene>
<evidence type="ECO:0000313" key="3">
    <source>
        <dbReference type="Proteomes" id="UP000054481"/>
    </source>
</evidence>
<proteinExistence type="predicted"/>
<name>A0A0F7ZX57_9HYPO</name>